<evidence type="ECO:0000256" key="2">
    <source>
        <dbReference type="RuleBase" id="RU367006"/>
    </source>
</evidence>
<dbReference type="Gene3D" id="3.40.140.10">
    <property type="entry name" value="Cytidine Deaminase, domain 2"/>
    <property type="match status" value="1"/>
</dbReference>
<sequence length="345" mass="36516">MGSTQEGLKVALQALALPPSHPQPLLSISEHHTRISLQSGNPNARVVGALLGTQAGRDVEIMTSFEVVAQPTDTGALELDHAYFVTRRDQFKQVFPTFDVLGWYSVGDAPSAQDTALHKQFFVYNESPLFLQLSPSRTHSATKDLPVAIYESVLEIVADQPEPTFVPAPYEIVTGEAERVAVEGVSKPEEGQDGGASGSLLIVLTTQRNALKMLSDRIAVLVQYLSAVTSGHARADPETLRMIAALLGSLQGSEEGVEAEGEREGRGLKGEFMTEYNDVLLTTYLSALTKQLLTANDLLDKQLLLVNTHSGGKEGGGGGGAGGGGGRSGGGGGGASRRSKFEQFV</sequence>
<name>A0AAV5GFF7_9BASI</name>
<evidence type="ECO:0000313" key="5">
    <source>
        <dbReference type="EMBL" id="GJN88084.1"/>
    </source>
</evidence>
<organism evidence="5 6">
    <name type="scientific">Rhodotorula paludigena</name>
    <dbReference type="NCBI Taxonomy" id="86838"/>
    <lineage>
        <taxon>Eukaryota</taxon>
        <taxon>Fungi</taxon>
        <taxon>Dikarya</taxon>
        <taxon>Basidiomycota</taxon>
        <taxon>Pucciniomycotina</taxon>
        <taxon>Microbotryomycetes</taxon>
        <taxon>Sporidiobolales</taxon>
        <taxon>Sporidiobolaceae</taxon>
        <taxon>Rhodotorula</taxon>
    </lineage>
</organism>
<comment type="subcellular location">
    <subcellularLocation>
        <location evidence="2">Cytoplasm</location>
    </subcellularLocation>
    <subcellularLocation>
        <location evidence="2">Nucleus</location>
    </subcellularLocation>
</comment>
<feature type="compositionally biased region" description="Gly residues" evidence="3">
    <location>
        <begin position="313"/>
        <end position="335"/>
    </location>
</feature>
<dbReference type="PROSITE" id="PS50249">
    <property type="entry name" value="MPN"/>
    <property type="match status" value="1"/>
</dbReference>
<dbReference type="GO" id="GO:0008237">
    <property type="term" value="F:metallopeptidase activity"/>
    <property type="evidence" value="ECO:0007669"/>
    <property type="project" value="InterPro"/>
</dbReference>
<accession>A0AAV5GFF7</accession>
<dbReference type="SMART" id="SM00232">
    <property type="entry name" value="JAB_MPN"/>
    <property type="match status" value="1"/>
</dbReference>
<comment type="function">
    <text evidence="2">Component of the COP9 signalosome complex (CSN), a complex involved in various cellular and developmental processes.</text>
</comment>
<dbReference type="InterPro" id="IPR037518">
    <property type="entry name" value="MPN"/>
</dbReference>
<evidence type="ECO:0000313" key="6">
    <source>
        <dbReference type="Proteomes" id="UP001342314"/>
    </source>
</evidence>
<dbReference type="InterPro" id="IPR024969">
    <property type="entry name" value="EIF3F/CSN6-like_C"/>
</dbReference>
<gene>
    <name evidence="5" type="ORF">Rhopal_001040-T1</name>
</gene>
<dbReference type="GO" id="GO:0008180">
    <property type="term" value="C:COP9 signalosome"/>
    <property type="evidence" value="ECO:0007669"/>
    <property type="project" value="UniProtKB-UniRule"/>
</dbReference>
<evidence type="ECO:0000256" key="3">
    <source>
        <dbReference type="SAM" id="MobiDB-lite"/>
    </source>
</evidence>
<keyword evidence="2" id="KW-0539">Nucleus</keyword>
<keyword evidence="2" id="KW-0963">Cytoplasm</keyword>
<evidence type="ECO:0000259" key="4">
    <source>
        <dbReference type="PROSITE" id="PS50249"/>
    </source>
</evidence>
<comment type="caution">
    <text evidence="5">The sequence shown here is derived from an EMBL/GenBank/DDBJ whole genome shotgun (WGS) entry which is preliminary data.</text>
</comment>
<feature type="domain" description="MPN" evidence="4">
    <location>
        <begin position="18"/>
        <end position="156"/>
    </location>
</feature>
<dbReference type="AlphaFoldDB" id="A0AAV5GFF7"/>
<dbReference type="GO" id="GO:0000338">
    <property type="term" value="P:protein deneddylation"/>
    <property type="evidence" value="ECO:0007669"/>
    <property type="project" value="InterPro"/>
</dbReference>
<dbReference type="CDD" id="cd08063">
    <property type="entry name" value="MPN_CSN6"/>
    <property type="match status" value="1"/>
</dbReference>
<protein>
    <recommendedName>
        <fullName evidence="2">COP9 signalosome complex subunit 6</fullName>
    </recommendedName>
</protein>
<dbReference type="Pfam" id="PF13012">
    <property type="entry name" value="MitMem_reg"/>
    <property type="match status" value="1"/>
</dbReference>
<dbReference type="PANTHER" id="PTHR10540:SF8">
    <property type="entry name" value="COP9 SIGNALOSOME COMPLEX SUBUNIT 6"/>
    <property type="match status" value="1"/>
</dbReference>
<dbReference type="Pfam" id="PF01398">
    <property type="entry name" value="JAB"/>
    <property type="match status" value="1"/>
</dbReference>
<reference evidence="5 6" key="1">
    <citation type="submission" date="2021-12" db="EMBL/GenBank/DDBJ databases">
        <title>High titer production of polyol ester of fatty acids by Rhodotorula paludigena BS15 towards product separation-free biomass refinery.</title>
        <authorList>
            <person name="Mano J."/>
            <person name="Ono H."/>
            <person name="Tanaka T."/>
            <person name="Naito K."/>
            <person name="Sushida H."/>
            <person name="Ike M."/>
            <person name="Tokuyasu K."/>
            <person name="Kitaoka M."/>
        </authorList>
    </citation>
    <scope>NUCLEOTIDE SEQUENCE [LARGE SCALE GENOMIC DNA]</scope>
    <source>
        <strain evidence="5 6">BS15</strain>
    </source>
</reference>
<feature type="region of interest" description="Disordered" evidence="3">
    <location>
        <begin position="311"/>
        <end position="345"/>
    </location>
</feature>
<dbReference type="PANTHER" id="PTHR10540">
    <property type="entry name" value="EUKARYOTIC TRANSLATION INITIATION FACTOR 3 SUBUNIT F-RELATED"/>
    <property type="match status" value="1"/>
</dbReference>
<comment type="similarity">
    <text evidence="1 2">Belongs to the peptidase M67A family. CSN6 subfamily.</text>
</comment>
<dbReference type="GO" id="GO:0005737">
    <property type="term" value="C:cytoplasm"/>
    <property type="evidence" value="ECO:0007669"/>
    <property type="project" value="UniProtKB-SubCell"/>
</dbReference>
<dbReference type="Proteomes" id="UP001342314">
    <property type="component" value="Unassembled WGS sequence"/>
</dbReference>
<dbReference type="InterPro" id="IPR000555">
    <property type="entry name" value="JAMM/MPN+_dom"/>
</dbReference>
<keyword evidence="2" id="KW-0736">Signalosome</keyword>
<evidence type="ECO:0000256" key="1">
    <source>
        <dbReference type="ARBA" id="ARBA00010893"/>
    </source>
</evidence>
<proteinExistence type="inferred from homology"/>
<dbReference type="InterPro" id="IPR033859">
    <property type="entry name" value="MPN_CSN6"/>
</dbReference>
<keyword evidence="6" id="KW-1185">Reference proteome</keyword>
<dbReference type="EMBL" id="BQKY01000002">
    <property type="protein sequence ID" value="GJN88084.1"/>
    <property type="molecule type" value="Genomic_DNA"/>
</dbReference>